<accession>A0AA51NEF7</accession>
<sequence length="42" mass="5230">MLSLFKVVFKFNYIILVILSYIYKYFLLRLYQVLSIVLKYFI</sequence>
<geneLocation type="chloroplast" evidence="2"/>
<name>A0AA51NEF7_9FLOR</name>
<gene>
    <name evidence="2" type="primary">orf33</name>
</gene>
<evidence type="ECO:0000313" key="3">
    <source>
        <dbReference type="EMBL" id="WMP12058.1"/>
    </source>
</evidence>
<dbReference type="AlphaFoldDB" id="A0AA51NEF7"/>
<feature type="transmembrane region" description="Helical" evidence="1">
    <location>
        <begin position="12"/>
        <end position="31"/>
    </location>
</feature>
<evidence type="ECO:0000256" key="1">
    <source>
        <dbReference type="SAM" id="Phobius"/>
    </source>
</evidence>
<evidence type="ECO:0000313" key="2">
    <source>
        <dbReference type="EMBL" id="WMP11847.1"/>
    </source>
</evidence>
<dbReference type="EMBL" id="OQ908868">
    <property type="protein sequence ID" value="WMP11847.1"/>
    <property type="molecule type" value="Genomic_DNA"/>
</dbReference>
<keyword evidence="1" id="KW-0812">Transmembrane</keyword>
<keyword evidence="2" id="KW-0934">Plastid</keyword>
<keyword evidence="1" id="KW-0472">Membrane</keyword>
<organism evidence="2">
    <name type="scientific">Laurencia australis</name>
    <dbReference type="NCBI Taxonomy" id="3073067"/>
    <lineage>
        <taxon>Eukaryota</taxon>
        <taxon>Rhodophyta</taxon>
        <taxon>Florideophyceae</taxon>
        <taxon>Rhodymeniophycidae</taxon>
        <taxon>Ceramiales</taxon>
        <taxon>Rhodomelaceae</taxon>
        <taxon>Laurencieae</taxon>
        <taxon>Laurencia</taxon>
    </lineage>
</organism>
<protein>
    <submittedName>
        <fullName evidence="2">Uncharacterized protein</fullName>
    </submittedName>
</protein>
<keyword evidence="2" id="KW-0150">Chloroplast</keyword>
<proteinExistence type="predicted"/>
<dbReference type="EMBL" id="OQ908869">
    <property type="protein sequence ID" value="WMP12058.1"/>
    <property type="molecule type" value="Genomic_DNA"/>
</dbReference>
<reference evidence="2" key="1">
    <citation type="journal article" date="2023" name="J. Phycol.">
        <title>Gene-rich plastid genomes of two parasitic red algal species, Laurencia australis and L. verruciformis (Rhodomelaceae, Ceramiales), and a taxonomic revision of Janczewskia.</title>
        <authorList>
            <person name="Preuss M."/>
            <person name="Diaz-Tapia P."/>
            <person name="Verbruggen H."/>
            <person name="Zuccarello G.C."/>
        </authorList>
    </citation>
    <scope>NUCLEOTIDE SEQUENCE</scope>
    <source>
        <strain evidence="2">B1P</strain>
        <strain evidence="3">B2P</strain>
    </source>
</reference>
<keyword evidence="1" id="KW-1133">Transmembrane helix</keyword>